<dbReference type="OrthoDB" id="2405412at2759"/>
<reference evidence="2 3" key="1">
    <citation type="submission" date="2016-07" db="EMBL/GenBank/DDBJ databases">
        <title>Pervasive Adenine N6-methylation of Active Genes in Fungi.</title>
        <authorList>
            <consortium name="DOE Joint Genome Institute"/>
            <person name="Mondo S.J."/>
            <person name="Dannebaum R.O."/>
            <person name="Kuo R.C."/>
            <person name="Labutti K."/>
            <person name="Haridas S."/>
            <person name="Kuo A."/>
            <person name="Salamov A."/>
            <person name="Ahrendt S.R."/>
            <person name="Lipzen A."/>
            <person name="Sullivan W."/>
            <person name="Andreopoulos W.B."/>
            <person name="Clum A."/>
            <person name="Lindquist E."/>
            <person name="Daum C."/>
            <person name="Ramamoorthy G.K."/>
            <person name="Gryganskyi A."/>
            <person name="Culley D."/>
            <person name="Magnuson J.K."/>
            <person name="James T.Y."/>
            <person name="O'Malley M.A."/>
            <person name="Stajich J.E."/>
            <person name="Spatafora J.W."/>
            <person name="Visel A."/>
            <person name="Grigoriev I.V."/>
        </authorList>
    </citation>
    <scope>NUCLEOTIDE SEQUENCE [LARGE SCALE GENOMIC DNA]</scope>
    <source>
        <strain evidence="2 3">NRRL 3116</strain>
    </source>
</reference>
<dbReference type="PANTHER" id="PTHR43083">
    <property type="entry name" value="MANNAN POLYMERASE II"/>
    <property type="match status" value="1"/>
</dbReference>
<protein>
    <recommendedName>
        <fullName evidence="4">Anp1-domain-containing protein</fullName>
    </recommendedName>
</protein>
<comment type="caution">
    <text evidence="2">The sequence shown here is derived from an EMBL/GenBank/DDBJ whole genome shotgun (WGS) entry which is preliminary data.</text>
</comment>
<dbReference type="SUPFAM" id="SSF53448">
    <property type="entry name" value="Nucleotide-diphospho-sugar transferases"/>
    <property type="match status" value="1"/>
</dbReference>
<evidence type="ECO:0008006" key="4">
    <source>
        <dbReference type="Google" id="ProtNLM"/>
    </source>
</evidence>
<dbReference type="GO" id="GO:0000136">
    <property type="term" value="C:mannan polymerase complex"/>
    <property type="evidence" value="ECO:0007669"/>
    <property type="project" value="TreeGrafter"/>
</dbReference>
<dbReference type="Proteomes" id="UP000193648">
    <property type="component" value="Unassembled WGS sequence"/>
</dbReference>
<sequence length="277" mass="31863">MENPKNNSCSASVLILTPLMDAAMYLKGYFRTLSQLSYPKELISLGFLVSTVTKDSQQDPTLQTLRSHISSLPIRPSYKRITIIHQASEATDFKHDERHAFEYQKARRKELARCRNILLTSALMDEAWVLWLDVDVIHYSPSLLLELMQLDKDIVVPNCFRFEPAWPKARRVPYDRNNWYETTESMAHQRTLDPSYEQYHPTFRQSMTDLDLYTPRLVPLDGVGGTFTLVKAAVHRSGVIFPIEPVDHEIETEGMAKWAKRLGFSVFGIPHLSVLHA</sequence>
<gene>
    <name evidence="2" type="ORF">BCR41DRAFT_340528</name>
</gene>
<dbReference type="RefSeq" id="XP_021877848.1">
    <property type="nucleotide sequence ID" value="XM_022022194.1"/>
</dbReference>
<evidence type="ECO:0000313" key="3">
    <source>
        <dbReference type="Proteomes" id="UP000193648"/>
    </source>
</evidence>
<accession>A0A1Y2GCK9</accession>
<dbReference type="GO" id="GO:0000032">
    <property type="term" value="P:cell wall mannoprotein biosynthetic process"/>
    <property type="evidence" value="ECO:0007669"/>
    <property type="project" value="TreeGrafter"/>
</dbReference>
<name>A0A1Y2GCK9_9FUNG</name>
<dbReference type="Gene3D" id="3.90.550.10">
    <property type="entry name" value="Spore Coat Polysaccharide Biosynthesis Protein SpsA, Chain A"/>
    <property type="match status" value="1"/>
</dbReference>
<dbReference type="InParanoid" id="A0A1Y2GCK9"/>
<proteinExistence type="inferred from homology"/>
<dbReference type="GO" id="GO:0006487">
    <property type="term" value="P:protein N-linked glycosylation"/>
    <property type="evidence" value="ECO:0007669"/>
    <property type="project" value="TreeGrafter"/>
</dbReference>
<keyword evidence="3" id="KW-1185">Reference proteome</keyword>
<dbReference type="EMBL" id="MCFF01000043">
    <property type="protein sequence ID" value="ORZ07052.1"/>
    <property type="molecule type" value="Genomic_DNA"/>
</dbReference>
<comment type="similarity">
    <text evidence="1">Belongs to the ANP1/MMN9/VAN1 family.</text>
</comment>
<dbReference type="FunCoup" id="A0A1Y2GCK9">
    <property type="interactions" value="28"/>
</dbReference>
<dbReference type="GO" id="GO:0000009">
    <property type="term" value="F:alpha-1,6-mannosyltransferase activity"/>
    <property type="evidence" value="ECO:0007669"/>
    <property type="project" value="TreeGrafter"/>
</dbReference>
<evidence type="ECO:0000256" key="1">
    <source>
        <dbReference type="ARBA" id="ARBA00037964"/>
    </source>
</evidence>
<dbReference type="PANTHER" id="PTHR43083:SF6">
    <property type="entry name" value="MANNAN POLYMERASE COMPLEXES SUBUNIT MNN9"/>
    <property type="match status" value="1"/>
</dbReference>
<evidence type="ECO:0000313" key="2">
    <source>
        <dbReference type="EMBL" id="ORZ07052.1"/>
    </source>
</evidence>
<dbReference type="GeneID" id="33564038"/>
<dbReference type="InterPro" id="IPR029044">
    <property type="entry name" value="Nucleotide-diphossugar_trans"/>
</dbReference>
<dbReference type="STRING" id="64571.A0A1Y2GCK9"/>
<dbReference type="InterPro" id="IPR052086">
    <property type="entry name" value="Mannan_Polymerase_Subunit"/>
</dbReference>
<dbReference type="AlphaFoldDB" id="A0A1Y2GCK9"/>
<organism evidence="2 3">
    <name type="scientific">Lobosporangium transversale</name>
    <dbReference type="NCBI Taxonomy" id="64571"/>
    <lineage>
        <taxon>Eukaryota</taxon>
        <taxon>Fungi</taxon>
        <taxon>Fungi incertae sedis</taxon>
        <taxon>Mucoromycota</taxon>
        <taxon>Mortierellomycotina</taxon>
        <taxon>Mortierellomycetes</taxon>
        <taxon>Mortierellales</taxon>
        <taxon>Mortierellaceae</taxon>
        <taxon>Lobosporangium</taxon>
    </lineage>
</organism>
<dbReference type="Pfam" id="PF03452">
    <property type="entry name" value="Anp1"/>
    <property type="match status" value="1"/>
</dbReference>